<dbReference type="InterPro" id="IPR016024">
    <property type="entry name" value="ARM-type_fold"/>
</dbReference>
<evidence type="ECO:0000256" key="1">
    <source>
        <dbReference type="ARBA" id="ARBA00005739"/>
    </source>
</evidence>
<dbReference type="EMBL" id="BIMX01000009">
    <property type="protein sequence ID" value="GCE99356.1"/>
    <property type="molecule type" value="Genomic_DNA"/>
</dbReference>
<dbReference type="InterPro" id="IPR032430">
    <property type="entry name" value="Blm10_mid"/>
</dbReference>
<dbReference type="Pfam" id="PF16507">
    <property type="entry name" value="HEAT_PSME4_mid"/>
    <property type="match status" value="1"/>
</dbReference>
<name>A0A4C2E7X5_9SACH</name>
<accession>A0A4C2E7X5</accession>
<dbReference type="GO" id="GO:0005634">
    <property type="term" value="C:nucleus"/>
    <property type="evidence" value="ECO:0007669"/>
    <property type="project" value="TreeGrafter"/>
</dbReference>
<feature type="region of interest" description="Disordered" evidence="5">
    <location>
        <begin position="1"/>
        <end position="69"/>
    </location>
</feature>
<feature type="domain" description="Proteasome activator complex subunit 4 C-terminal" evidence="6">
    <location>
        <begin position="2058"/>
        <end position="2145"/>
    </location>
</feature>
<sequence length="2145" mass="247352">MSMSGNEIRAPIPLKNRTLSQLKLQDMKSTRSSSSMADDGSKRPKLHSPEGNQGWRPRSATPNVNSPRLLNGMDSKKIFNDMQKYYGLDYVDDRDEHLNQIHDPKSKWFSRAIRQQYLIEDTLPYKTESHKDQAKYLCHVLINLYIAIRSLDIQGLISISSKDLADLKGEVDNLALNTDLFRLTSDAVDAEVLNNDIADFDEDEDEDDMFDDNEYIDLIGPDFNATGKITAKSASIINVNHWTNEFKNCMHFDFPLSLRKSLAIVYYYLSLVQGQKVYRQMHVEMFELLVANDDDGTNFTDLLYESGLRLDHTIIFRFLSDFLPYPEPDYVRYDLSIKEDLQLFRLLLKLANNSKAFFEDKSATMLIDTMGYLLSSLAPSTIPIIMPMITSLVPFQYHQDGRITDYFPFCFGFWTCKTADASVDTHMYDFMGSVAEDAHWKLIKNVSSNPLVEYGDYLLFTDDQMSFMFNRLQVHLRADGQIHSYSRTVRPLVYSLNGCCSGPFFDRLVSLTKSIETFVHPSNTGFWTKPISKFVHGFIKMYHGRVQKEKKQRELGIHHPIYLDSKCHSKMVDIFLNLLISGAQNKSPDVANYYISCLAYLLDLQPDNFHIVFDRILIDVYEALAGEHVNSTHRLVASLKQFNRIVRFMVMDKLYRVHVTNVLLMFVDKIDMNDINLTSNLINGIVSIASFIPFQNFVGPDEYLTFESHTLPFIQQHYYYMKDSNDEDKFIYDEELLEIAFKASTTVFEDVLRIYTDKLFQLVDVDLEDGFVTKVNQTTMIMQESMDDATFGIFSQLLQKRFWDNDSFKEKDPQYDLVIIPLAALTRRNKALAQPLFDDLTYHVKEQIERGAGSIRASTEIQQRDVKLVLYLTAVNEVLRQSHNAIFRFSEKLEEFMKYVFESITNPPLDVITSIMIHSACASLTSTEIIDYRLFPEQSKIPWNERWGGLQFDARKYDKENLDFTWHVPTGAEITLAIDFLKSTMNYCITNVENMMANPHNDFTYSDKIQKYILIITHALSGSSLLFDPDFNKNNSQQVTELQSCKEKFMLLKNIRENNFDNQEMDIDIEQIRSEKGGEEYIDEKNPSDSQTPGNEGVVEMKETAADDVFIDDEAEMSEVPSSIATPEPGAHLSGDFNSSMNSRLAFRDLDIYTCNYFFGNTLMEKVKHPQYLEVHCLRATIGRFLHKLYKFLMEHFENNTSMFQILLHGMKVWFTDVGQETVFIEDPCAFFDLEFMENIQILANSGEPFTRSCLAVRSNDTHQMRVLLHSTNRYPSKLEAQLLRDIITLASSLYPDIHKPAQGTLVHCMKQLIGSYSIIIKKAITVLREVIKTRDYMKMQVLLKLLMIKKIHRKLMSDYNNITEITMLLIECCKVNELEISMYADKILSDIVSGMKIPSSTCILDERAYTPLAPPNQFLNLQVEAVKNAKDKKRSRYLSLLIDLQSKLVELLESEKAVGWKLPMLIIRFIVKIQSHLEIEVDPKALETIFKYSQTKHPDMIHLAIKSFLGIFNKIFSLSDYSYDVARAYDSAYDPGFITELDTSQDGFSEKFRREMNNFESPSYFIDSRMFVGWFCWGRFMKVVKANPIEVNLRQNEIEAFQRFGDVVNYEWLQNIVDNLIQDNETHGVFSSGNVSFFVLLIFLISHNFTKLKLENLISLCESRYDRNDKASMIMSTEIFAALICGSKFMYAENLQLRDMFVARFLPSCVDSELNQDAFGIWATLCWWLPTVVDLRRCKPFYLHFSSIQNLLDKKSDDPAHQASKLLMLRSILLSMEYRSPDLSTILNSLVTDHPYDQVREAVAKVLTTLMQSSCCVSLPNEKELVEKEAKCDGGLGSPVMVTSKTIDNFVKKQFQDITQESANIRGLAPQQILKTRYYYLTSTMVYWIKEMIKGSNRILLVPYIINYVAPFLLSLLTHRDVCKLAGLDPTILYVTLSYMPLRKEVLEEVVGLMCYNKDGLSSYQMRLKLGFVQHFFSSQLLQLAPEQRDSILDFVVSHLYNERYVEVRMRASDVLSDIVHNAGENDERLKRLVQLFSGCLGSYKWEEKQKLSKADVKIHGSILGLGAVIQAFPYVFPLPRWIPAQLSNLASWSRTSGVAGTAAKSYISEFKKVRTDTWKFDRLSFTQEELEDLEGVLWSSYYA</sequence>
<dbReference type="GO" id="GO:0070628">
    <property type="term" value="F:proteasome binding"/>
    <property type="evidence" value="ECO:0007669"/>
    <property type="project" value="InterPro"/>
</dbReference>
<feature type="domain" description="Proteasome activator Blm10 N-terminal" evidence="8">
    <location>
        <begin position="78"/>
        <end position="156"/>
    </location>
</feature>
<evidence type="ECO:0000256" key="3">
    <source>
        <dbReference type="ARBA" id="ARBA00022763"/>
    </source>
</evidence>
<keyword evidence="2" id="KW-0677">Repeat</keyword>
<evidence type="ECO:0000259" key="6">
    <source>
        <dbReference type="Pfam" id="PF11919"/>
    </source>
</evidence>
<gene>
    <name evidence="9" type="ORF">ZYGM_003703</name>
</gene>
<evidence type="ECO:0000256" key="2">
    <source>
        <dbReference type="ARBA" id="ARBA00022737"/>
    </source>
</evidence>
<evidence type="ECO:0000256" key="5">
    <source>
        <dbReference type="SAM" id="MobiDB-lite"/>
    </source>
</evidence>
<dbReference type="InterPro" id="IPR032372">
    <property type="entry name" value="Blm10_N"/>
</dbReference>
<dbReference type="Pfam" id="PF16547">
    <property type="entry name" value="BLM10_N"/>
    <property type="match status" value="1"/>
</dbReference>
<dbReference type="InterPro" id="IPR035309">
    <property type="entry name" value="PSME4"/>
</dbReference>
<evidence type="ECO:0000313" key="9">
    <source>
        <dbReference type="EMBL" id="GCE99356.1"/>
    </source>
</evidence>
<keyword evidence="4" id="KW-0234">DNA repair</keyword>
<organism evidence="9 10">
    <name type="scientific">Zygosaccharomyces mellis</name>
    <dbReference type="NCBI Taxonomy" id="42258"/>
    <lineage>
        <taxon>Eukaryota</taxon>
        <taxon>Fungi</taxon>
        <taxon>Dikarya</taxon>
        <taxon>Ascomycota</taxon>
        <taxon>Saccharomycotina</taxon>
        <taxon>Saccharomycetes</taxon>
        <taxon>Saccharomycetales</taxon>
        <taxon>Saccharomycetaceae</taxon>
        <taxon>Zygosaccharomyces</taxon>
    </lineage>
</organism>
<dbReference type="Proteomes" id="UP000301737">
    <property type="component" value="Unassembled WGS sequence"/>
</dbReference>
<dbReference type="GO" id="GO:0006281">
    <property type="term" value="P:DNA repair"/>
    <property type="evidence" value="ECO:0007669"/>
    <property type="project" value="UniProtKB-KW"/>
</dbReference>
<feature type="domain" description="Proteasome activator Blm10 middle HEAT repeats region" evidence="7">
    <location>
        <begin position="508"/>
        <end position="1027"/>
    </location>
</feature>
<dbReference type="OrthoDB" id="17907at2759"/>
<evidence type="ECO:0008006" key="11">
    <source>
        <dbReference type="Google" id="ProtNLM"/>
    </source>
</evidence>
<dbReference type="GO" id="GO:0016504">
    <property type="term" value="F:peptidase activator activity"/>
    <property type="evidence" value="ECO:0007669"/>
    <property type="project" value="InterPro"/>
</dbReference>
<protein>
    <recommendedName>
        <fullName evidence="11">Proteasome activator Blm10 mid region domain-containing protein</fullName>
    </recommendedName>
</protein>
<keyword evidence="10" id="KW-1185">Reference proteome</keyword>
<comment type="similarity">
    <text evidence="1">Belongs to the BLM10 family.</text>
</comment>
<evidence type="ECO:0000313" key="10">
    <source>
        <dbReference type="Proteomes" id="UP000301737"/>
    </source>
</evidence>
<dbReference type="InterPro" id="IPR021843">
    <property type="entry name" value="PSME4_C"/>
</dbReference>
<dbReference type="GO" id="GO:0005829">
    <property type="term" value="C:cytosol"/>
    <property type="evidence" value="ECO:0007669"/>
    <property type="project" value="TreeGrafter"/>
</dbReference>
<keyword evidence="3" id="KW-0227">DNA damage</keyword>
<comment type="caution">
    <text evidence="9">The sequence shown here is derived from an EMBL/GenBank/DDBJ whole genome shotgun (WGS) entry which is preliminary data.</text>
</comment>
<evidence type="ECO:0000259" key="8">
    <source>
        <dbReference type="Pfam" id="PF16547"/>
    </source>
</evidence>
<dbReference type="Gene3D" id="1.10.287.2210">
    <property type="match status" value="1"/>
</dbReference>
<dbReference type="SUPFAM" id="SSF48371">
    <property type="entry name" value="ARM repeat"/>
    <property type="match status" value="1"/>
</dbReference>
<dbReference type="PANTHER" id="PTHR32170:SF3">
    <property type="entry name" value="PROTEASOME ACTIVATOR COMPLEX SUBUNIT 4"/>
    <property type="match status" value="1"/>
</dbReference>
<dbReference type="PANTHER" id="PTHR32170">
    <property type="entry name" value="PROTEASOME ACTIVATOR COMPLEX SUBUNIT 4"/>
    <property type="match status" value="1"/>
</dbReference>
<reference evidence="9 10" key="1">
    <citation type="submission" date="2019-01" db="EMBL/GenBank/DDBJ databases">
        <title>Draft Genome Sequencing of Zygosaccharomyces mellis Ca-7.</title>
        <authorList>
            <person name="Shiwa Y."/>
            <person name="Kanesaki Y."/>
            <person name="Ishige T."/>
            <person name="Mura K."/>
            <person name="Hori T."/>
            <person name="Tamura T."/>
        </authorList>
    </citation>
    <scope>NUCLEOTIDE SEQUENCE [LARGE SCALE GENOMIC DNA]</scope>
    <source>
        <strain evidence="9 10">Ca-7</strain>
    </source>
</reference>
<evidence type="ECO:0000259" key="7">
    <source>
        <dbReference type="Pfam" id="PF16507"/>
    </source>
</evidence>
<dbReference type="GO" id="GO:0010499">
    <property type="term" value="P:proteasomal ubiquitin-independent protein catabolic process"/>
    <property type="evidence" value="ECO:0007669"/>
    <property type="project" value="TreeGrafter"/>
</dbReference>
<proteinExistence type="inferred from homology"/>
<dbReference type="Pfam" id="PF11919">
    <property type="entry name" value="PSME4_C"/>
    <property type="match status" value="1"/>
</dbReference>
<evidence type="ECO:0000256" key="4">
    <source>
        <dbReference type="ARBA" id="ARBA00023204"/>
    </source>
</evidence>